<feature type="transmembrane region" description="Helical" evidence="1">
    <location>
        <begin position="23"/>
        <end position="44"/>
    </location>
</feature>
<dbReference type="AlphaFoldDB" id="A0A853B5C7"/>
<keyword evidence="1" id="KW-0472">Membrane</keyword>
<keyword evidence="1" id="KW-0812">Transmembrane</keyword>
<feature type="transmembrane region" description="Helical" evidence="1">
    <location>
        <begin position="50"/>
        <end position="68"/>
    </location>
</feature>
<keyword evidence="3" id="KW-1185">Reference proteome</keyword>
<proteinExistence type="predicted"/>
<gene>
    <name evidence="2" type="ORF">HNR02_003335</name>
</gene>
<protein>
    <submittedName>
        <fullName evidence="2">Putative flippase GtrA</fullName>
    </submittedName>
</protein>
<evidence type="ECO:0000313" key="2">
    <source>
        <dbReference type="EMBL" id="NYI90012.1"/>
    </source>
</evidence>
<feature type="transmembrane region" description="Helical" evidence="1">
    <location>
        <begin position="89"/>
        <end position="109"/>
    </location>
</feature>
<organism evidence="2 3">
    <name type="scientific">Amycolatopsis endophytica</name>
    <dbReference type="NCBI Taxonomy" id="860233"/>
    <lineage>
        <taxon>Bacteria</taxon>
        <taxon>Bacillati</taxon>
        <taxon>Actinomycetota</taxon>
        <taxon>Actinomycetes</taxon>
        <taxon>Pseudonocardiales</taxon>
        <taxon>Pseudonocardiaceae</taxon>
        <taxon>Amycolatopsis</taxon>
    </lineage>
</organism>
<keyword evidence="1" id="KW-1133">Transmembrane helix</keyword>
<sequence>MTATWISGPAQRRASRPAEHHPVAWYVVAGVLTTGLQELLFLGARPLTGALIANIVAIALTTVGNTEFQRRVTFAGLPVSRLRLHLQSAGTFAFYASYGSLVLVSLHLFTPEPSATLQAVTLAMASGLGGILRFALLRWWVFAQR</sequence>
<name>A0A853B5C7_9PSEU</name>
<dbReference type="EMBL" id="JACCFK010000001">
    <property type="protein sequence ID" value="NYI90012.1"/>
    <property type="molecule type" value="Genomic_DNA"/>
</dbReference>
<dbReference type="RefSeq" id="WP_179774079.1">
    <property type="nucleotide sequence ID" value="NZ_JACCFK010000001.1"/>
</dbReference>
<comment type="caution">
    <text evidence="2">The sequence shown here is derived from an EMBL/GenBank/DDBJ whole genome shotgun (WGS) entry which is preliminary data.</text>
</comment>
<accession>A0A853B5C7</accession>
<dbReference type="Proteomes" id="UP000549616">
    <property type="component" value="Unassembled WGS sequence"/>
</dbReference>
<evidence type="ECO:0000256" key="1">
    <source>
        <dbReference type="SAM" id="Phobius"/>
    </source>
</evidence>
<reference evidence="2 3" key="1">
    <citation type="submission" date="2020-07" db="EMBL/GenBank/DDBJ databases">
        <title>Sequencing the genomes of 1000 actinobacteria strains.</title>
        <authorList>
            <person name="Klenk H.-P."/>
        </authorList>
    </citation>
    <scope>NUCLEOTIDE SEQUENCE [LARGE SCALE GENOMIC DNA]</scope>
    <source>
        <strain evidence="2 3">DSM 104006</strain>
    </source>
</reference>
<evidence type="ECO:0000313" key="3">
    <source>
        <dbReference type="Proteomes" id="UP000549616"/>
    </source>
</evidence>
<feature type="transmembrane region" description="Helical" evidence="1">
    <location>
        <begin position="115"/>
        <end position="136"/>
    </location>
</feature>